<comment type="subcellular location">
    <subcellularLocation>
        <location evidence="1">Membrane</location>
        <topology evidence="1">Multi-pass membrane protein</topology>
    </subcellularLocation>
</comment>
<reference evidence="6 7" key="1">
    <citation type="journal article" date="2020" name="Fungal Divers.">
        <title>Resolving the Mortierellaceae phylogeny through synthesis of multi-gene phylogenetics and phylogenomics.</title>
        <authorList>
            <person name="Vandepol N."/>
            <person name="Liber J."/>
            <person name="Desiro A."/>
            <person name="Na H."/>
            <person name="Kennedy M."/>
            <person name="Barry K."/>
            <person name="Grigoriev I.V."/>
            <person name="Miller A.N."/>
            <person name="O'Donnell K."/>
            <person name="Stajich J.E."/>
            <person name="Bonito G."/>
        </authorList>
    </citation>
    <scope>NUCLEOTIDE SEQUENCE [LARGE SCALE GENOMIC DNA]</scope>
    <source>
        <strain evidence="6 7">AD045</strain>
    </source>
</reference>
<evidence type="ECO:0000313" key="6">
    <source>
        <dbReference type="EMBL" id="KAG0289500.1"/>
    </source>
</evidence>
<comment type="caution">
    <text evidence="6">The sequence shown here is derived from an EMBL/GenBank/DDBJ whole genome shotgun (WGS) entry which is preliminary data.</text>
</comment>
<evidence type="ECO:0000256" key="1">
    <source>
        <dbReference type="ARBA" id="ARBA00004141"/>
    </source>
</evidence>
<evidence type="ECO:0000256" key="4">
    <source>
        <dbReference type="ARBA" id="ARBA00023136"/>
    </source>
</evidence>
<evidence type="ECO:0000256" key="3">
    <source>
        <dbReference type="ARBA" id="ARBA00022989"/>
    </source>
</evidence>
<evidence type="ECO:0000256" key="2">
    <source>
        <dbReference type="ARBA" id="ARBA00022692"/>
    </source>
</evidence>
<dbReference type="Pfam" id="PF00083">
    <property type="entry name" value="Sugar_tr"/>
    <property type="match status" value="1"/>
</dbReference>
<organism evidence="6 7">
    <name type="scientific">Linnemannia gamsii</name>
    <dbReference type="NCBI Taxonomy" id="64522"/>
    <lineage>
        <taxon>Eukaryota</taxon>
        <taxon>Fungi</taxon>
        <taxon>Fungi incertae sedis</taxon>
        <taxon>Mucoromycota</taxon>
        <taxon>Mortierellomycotina</taxon>
        <taxon>Mortierellomycetes</taxon>
        <taxon>Mortierellales</taxon>
        <taxon>Mortierellaceae</taxon>
        <taxon>Linnemannia</taxon>
    </lineage>
</organism>
<feature type="transmembrane region" description="Helical" evidence="5">
    <location>
        <begin position="74"/>
        <end position="94"/>
    </location>
</feature>
<feature type="transmembrane region" description="Helical" evidence="5">
    <location>
        <begin position="131"/>
        <end position="151"/>
    </location>
</feature>
<dbReference type="EMBL" id="JAAAIM010000344">
    <property type="protein sequence ID" value="KAG0289500.1"/>
    <property type="molecule type" value="Genomic_DNA"/>
</dbReference>
<accession>A0ABQ7K2I1</accession>
<keyword evidence="2 5" id="KW-0812">Transmembrane</keyword>
<dbReference type="SUPFAM" id="SSF103473">
    <property type="entry name" value="MFS general substrate transporter"/>
    <property type="match status" value="1"/>
</dbReference>
<keyword evidence="7" id="KW-1185">Reference proteome</keyword>
<dbReference type="PANTHER" id="PTHR48022">
    <property type="entry name" value="PLASTIDIC GLUCOSE TRANSPORTER 4"/>
    <property type="match status" value="1"/>
</dbReference>
<dbReference type="Proteomes" id="UP001194696">
    <property type="component" value="Unassembled WGS sequence"/>
</dbReference>
<dbReference type="InterPro" id="IPR005828">
    <property type="entry name" value="MFS_sugar_transport-like"/>
</dbReference>
<proteinExistence type="predicted"/>
<dbReference type="PANTHER" id="PTHR48022:SF7">
    <property type="entry name" value="MAJOR FACILITATOR SUPERFAMILY (MFS) PROFILE DOMAIN-CONTAINING PROTEIN-RELATED"/>
    <property type="match status" value="1"/>
</dbReference>
<gene>
    <name evidence="6" type="ORF">BGZ96_006960</name>
</gene>
<keyword evidence="4 5" id="KW-0472">Membrane</keyword>
<protein>
    <submittedName>
        <fullName evidence="6">Uncharacterized protein</fullName>
    </submittedName>
</protein>
<sequence length="167" mass="18751">MFLLAGISFLPFPYPLVDISVTLHGNGNKNQPDIQPEFKELKDPIYSPLPTVHTLNSITSDSCRVFPRITSQSWFQLAGMNVVPYYIAFILKGARITGQNANLQTFLIQCVLHVVKAILAILFTNRWGHRLFLHITSFLMAQLFFLIGGLVGNFRPELVSKSNLSTT</sequence>
<evidence type="ECO:0000256" key="5">
    <source>
        <dbReference type="SAM" id="Phobius"/>
    </source>
</evidence>
<keyword evidence="3 5" id="KW-1133">Transmembrane helix</keyword>
<evidence type="ECO:0000313" key="7">
    <source>
        <dbReference type="Proteomes" id="UP001194696"/>
    </source>
</evidence>
<dbReference type="InterPro" id="IPR036259">
    <property type="entry name" value="MFS_trans_sf"/>
</dbReference>
<feature type="transmembrane region" description="Helical" evidence="5">
    <location>
        <begin position="106"/>
        <end position="125"/>
    </location>
</feature>
<name>A0ABQ7K2I1_9FUNG</name>
<dbReference type="InterPro" id="IPR050360">
    <property type="entry name" value="MFS_Sugar_Transporters"/>
</dbReference>
<dbReference type="Gene3D" id="1.20.1250.20">
    <property type="entry name" value="MFS general substrate transporter like domains"/>
    <property type="match status" value="1"/>
</dbReference>